<dbReference type="Gene3D" id="3.30.559.30">
    <property type="entry name" value="Nonribosomal peptide synthetase, condensation domain"/>
    <property type="match status" value="1"/>
</dbReference>
<dbReference type="RefSeq" id="XP_040699279.1">
    <property type="nucleotide sequence ID" value="XM_040843538.1"/>
</dbReference>
<dbReference type="VEuPathDB" id="FungiDB:ASPSYDRAFT_183573"/>
<dbReference type="GO" id="GO:0005737">
    <property type="term" value="C:cytoplasm"/>
    <property type="evidence" value="ECO:0007669"/>
    <property type="project" value="TreeGrafter"/>
</dbReference>
<dbReference type="Gene3D" id="3.40.50.12780">
    <property type="entry name" value="N-terminal domain of ligase-like"/>
    <property type="match status" value="1"/>
</dbReference>
<gene>
    <name evidence="6" type="ORF">ASPSYDRAFT_183573</name>
</gene>
<organism evidence="6 7">
    <name type="scientific">Aspergillus sydowii CBS 593.65</name>
    <dbReference type="NCBI Taxonomy" id="1036612"/>
    <lineage>
        <taxon>Eukaryota</taxon>
        <taxon>Fungi</taxon>
        <taxon>Dikarya</taxon>
        <taxon>Ascomycota</taxon>
        <taxon>Pezizomycotina</taxon>
        <taxon>Eurotiomycetes</taxon>
        <taxon>Eurotiomycetidae</taxon>
        <taxon>Eurotiales</taxon>
        <taxon>Aspergillaceae</taxon>
        <taxon>Aspergillus</taxon>
        <taxon>Aspergillus subgen. Nidulantes</taxon>
    </lineage>
</organism>
<evidence type="ECO:0000313" key="7">
    <source>
        <dbReference type="Proteomes" id="UP000184356"/>
    </source>
</evidence>
<keyword evidence="1" id="KW-0596">Phosphopantetheine</keyword>
<dbReference type="Gene3D" id="3.30.559.10">
    <property type="entry name" value="Chloramphenicol acetyltransferase-like domain"/>
    <property type="match status" value="1"/>
</dbReference>
<dbReference type="GO" id="GO:0031177">
    <property type="term" value="F:phosphopantetheine binding"/>
    <property type="evidence" value="ECO:0007669"/>
    <property type="project" value="InterPro"/>
</dbReference>
<dbReference type="InterPro" id="IPR036736">
    <property type="entry name" value="ACP-like_sf"/>
</dbReference>
<dbReference type="InterPro" id="IPR045851">
    <property type="entry name" value="AMP-bd_C_sf"/>
</dbReference>
<dbReference type="GO" id="GO:0043041">
    <property type="term" value="P:amino acid activation for nonribosomal peptide biosynthetic process"/>
    <property type="evidence" value="ECO:0007669"/>
    <property type="project" value="TreeGrafter"/>
</dbReference>
<dbReference type="InterPro" id="IPR042099">
    <property type="entry name" value="ANL_N_sf"/>
</dbReference>
<dbReference type="Proteomes" id="UP000184356">
    <property type="component" value="Unassembled WGS sequence"/>
</dbReference>
<name>A0A1L9T867_9EURO</name>
<dbReference type="STRING" id="1036612.A0A1L9T867"/>
<dbReference type="InterPro" id="IPR023213">
    <property type="entry name" value="CAT-like_dom_sf"/>
</dbReference>
<dbReference type="Gene3D" id="1.10.1200.10">
    <property type="entry name" value="ACP-like"/>
    <property type="match status" value="1"/>
</dbReference>
<dbReference type="InterPro" id="IPR009081">
    <property type="entry name" value="PP-bd_ACP"/>
</dbReference>
<evidence type="ECO:0000256" key="4">
    <source>
        <dbReference type="SAM" id="MobiDB-lite"/>
    </source>
</evidence>
<dbReference type="InterPro" id="IPR020806">
    <property type="entry name" value="PKS_PP-bd"/>
</dbReference>
<feature type="domain" description="Carrier" evidence="5">
    <location>
        <begin position="801"/>
        <end position="877"/>
    </location>
</feature>
<sequence length="1345" mass="149183">MTTRTSKSPALAEQCTFPSRHDGQPGSEWNETLQLDTTLVCTIARFCVNRDVNEHFFYYVLWSRLLVQFSDTDQVYFGSLQTTDDGGSWRKLLMAVSMPLLDMQTPTHKLLDGNAWAMLQPDCCSPRAFNTGIVSLRPSATSERTNNHACKSGRVTETCDALLVIQQKQTLPQVALHSRQSILSLLQARNLISTIEEAAKGILDNVSCPWGQIPLLSRAHQDQILAWNRPAFEPMRHDFLWECIYDAPVDANTVAVDAWDGKLTFRELWDHASSLAMYLKVTHSVNAPSLIPVCFEKSRWAVVAMLAINRCGAGIVPLDPATAPSRLQQILEQVKGPLAVTSSQGAIAVQQYIPNVVVVTPRAMACVDQSKEDKAQQQAQALNRPLAHHPGYCIFTSGSTGVPKGCIVSQRSFSMVAHQGSAFGVDPGMRVLQFASSSVAISLFEVFGTLSVGGTVCMPSDEERRSQLPNMMKEMAVEWALLTPTVLSVIQPRSIPTLRRVHVAGEPCSDALLQRWASSVHLTQVYGMTETAGLLSISHRLQSPAQANNIGNAWNMRTWLVSPQDATRLVPIGAVGELLLEGPMLAEGYLGMEDQTARVFVTSPPWRRKYRVDGPQGLPQPMYRTGDLVHYNSDGSLTYIGRKDRRVKLRGQRLELGEVEYRLAQQLQAQRDRALYVAVELIPSGNNTSEETKKGLVALISLPSCTRTTILPLKSWIGPASPNFRVEMEDAMRQLRSHMNDYMIPRVFIPVQQLPVTPSGKMNRREMQRQLSEIGYEQLLVDYGLTGVPTSSPADPDPPMDDLTQGRKNMQAIWLTVLGRPSSALDTTSNFFQLGGDSILAMKVAILARSRGIPLSVSDLFQYPHLPSLVQALSKRVSSTGRSISCKDGYLAAAADSRESHVDRTTRDNMGLLSSLPSSWSVDAVMPVTAMQAWFLSRWTPFCFPFLLEGPIDIGRLQRACETLVHSHSILRTVFTPASSSSNQLVQVILHHLDPFPFRHIRTDACPVALGPTMATKEATSYTPTMDQIPIRFTLLSGSTHRHLLLIRLSHAQFDGYCLPLLFKELSHAYSVGEPDSALPQFYDILTSRTQPIDAKYGSAAVKFWRTYLKDSKIANLPSRGKSHGPNALQLVRASSVCTLLPGWDTGFTFPTLVNAAFSVLIGRRLCQDDIVFGLVMNTRDNPSVPHTDRIIGPCININPLRVQLKSTWRVADLFQALHTQHTLIMGYEDMDWPDLVQHCTDWPASTEVGFILNHLTTFADQLPLSLEDCQCQQWPMAYNIQPSDQVLIRSIHRSNHSWEVQVLASAALMDETEAQSLGDQLMEITQQLYQSPGQLVSSFAMPPS</sequence>
<dbReference type="SUPFAM" id="SSF52777">
    <property type="entry name" value="CoA-dependent acyltransferases"/>
    <property type="match status" value="2"/>
</dbReference>
<dbReference type="OrthoDB" id="416786at2759"/>
<dbReference type="Gene3D" id="3.30.300.30">
    <property type="match status" value="1"/>
</dbReference>
<evidence type="ECO:0000256" key="3">
    <source>
        <dbReference type="ARBA" id="ARBA00022598"/>
    </source>
</evidence>
<protein>
    <recommendedName>
        <fullName evidence="5">Carrier domain-containing protein</fullName>
    </recommendedName>
</protein>
<evidence type="ECO:0000259" key="5">
    <source>
        <dbReference type="PROSITE" id="PS50075"/>
    </source>
</evidence>
<dbReference type="Pfam" id="PF00668">
    <property type="entry name" value="Condensation"/>
    <property type="match status" value="1"/>
</dbReference>
<feature type="region of interest" description="Disordered" evidence="4">
    <location>
        <begin position="1"/>
        <end position="27"/>
    </location>
</feature>
<evidence type="ECO:0000256" key="1">
    <source>
        <dbReference type="ARBA" id="ARBA00022450"/>
    </source>
</evidence>
<evidence type="ECO:0000313" key="6">
    <source>
        <dbReference type="EMBL" id="OJJ55473.1"/>
    </source>
</evidence>
<dbReference type="InterPro" id="IPR001242">
    <property type="entry name" value="Condensation_dom"/>
</dbReference>
<dbReference type="EMBL" id="KV878592">
    <property type="protein sequence ID" value="OJJ55473.1"/>
    <property type="molecule type" value="Genomic_DNA"/>
</dbReference>
<keyword evidence="7" id="KW-1185">Reference proteome</keyword>
<dbReference type="InterPro" id="IPR000873">
    <property type="entry name" value="AMP-dep_synth/lig_dom"/>
</dbReference>
<dbReference type="GO" id="GO:0016874">
    <property type="term" value="F:ligase activity"/>
    <property type="evidence" value="ECO:0007669"/>
    <property type="project" value="UniProtKB-KW"/>
</dbReference>
<accession>A0A1L9T867</accession>
<dbReference type="GO" id="GO:0044550">
    <property type="term" value="P:secondary metabolite biosynthetic process"/>
    <property type="evidence" value="ECO:0007669"/>
    <property type="project" value="TreeGrafter"/>
</dbReference>
<dbReference type="Pfam" id="PF00550">
    <property type="entry name" value="PP-binding"/>
    <property type="match status" value="1"/>
</dbReference>
<dbReference type="InterPro" id="IPR010071">
    <property type="entry name" value="AA_adenyl_dom"/>
</dbReference>
<keyword evidence="2" id="KW-0597">Phosphoprotein</keyword>
<proteinExistence type="predicted"/>
<dbReference type="Pfam" id="PF00501">
    <property type="entry name" value="AMP-binding"/>
    <property type="match status" value="1"/>
</dbReference>
<reference evidence="7" key="1">
    <citation type="journal article" date="2017" name="Genome Biol.">
        <title>Comparative genomics reveals high biological diversity and specific adaptations in the industrially and medically important fungal genus Aspergillus.</title>
        <authorList>
            <person name="de Vries R.P."/>
            <person name="Riley R."/>
            <person name="Wiebenga A."/>
            <person name="Aguilar-Osorio G."/>
            <person name="Amillis S."/>
            <person name="Uchima C.A."/>
            <person name="Anderluh G."/>
            <person name="Asadollahi M."/>
            <person name="Askin M."/>
            <person name="Barry K."/>
            <person name="Battaglia E."/>
            <person name="Bayram O."/>
            <person name="Benocci T."/>
            <person name="Braus-Stromeyer S.A."/>
            <person name="Caldana C."/>
            <person name="Canovas D."/>
            <person name="Cerqueira G.C."/>
            <person name="Chen F."/>
            <person name="Chen W."/>
            <person name="Choi C."/>
            <person name="Clum A."/>
            <person name="Dos Santos R.A."/>
            <person name="Damasio A.R."/>
            <person name="Diallinas G."/>
            <person name="Emri T."/>
            <person name="Fekete E."/>
            <person name="Flipphi M."/>
            <person name="Freyberg S."/>
            <person name="Gallo A."/>
            <person name="Gournas C."/>
            <person name="Habgood R."/>
            <person name="Hainaut M."/>
            <person name="Harispe M.L."/>
            <person name="Henrissat B."/>
            <person name="Hilden K.S."/>
            <person name="Hope R."/>
            <person name="Hossain A."/>
            <person name="Karabika E."/>
            <person name="Karaffa L."/>
            <person name="Karanyi Z."/>
            <person name="Krasevec N."/>
            <person name="Kuo A."/>
            <person name="Kusch H."/>
            <person name="LaButti K."/>
            <person name="Lagendijk E.L."/>
            <person name="Lapidus A."/>
            <person name="Levasseur A."/>
            <person name="Lindquist E."/>
            <person name="Lipzen A."/>
            <person name="Logrieco A.F."/>
            <person name="MacCabe A."/>
            <person name="Maekelae M.R."/>
            <person name="Malavazi I."/>
            <person name="Melin P."/>
            <person name="Meyer V."/>
            <person name="Mielnichuk N."/>
            <person name="Miskei M."/>
            <person name="Molnar A.P."/>
            <person name="Mule G."/>
            <person name="Ngan C.Y."/>
            <person name="Orejas M."/>
            <person name="Orosz E."/>
            <person name="Ouedraogo J.P."/>
            <person name="Overkamp K.M."/>
            <person name="Park H.-S."/>
            <person name="Perrone G."/>
            <person name="Piumi F."/>
            <person name="Punt P.J."/>
            <person name="Ram A.F."/>
            <person name="Ramon A."/>
            <person name="Rauscher S."/>
            <person name="Record E."/>
            <person name="Riano-Pachon D.M."/>
            <person name="Robert V."/>
            <person name="Roehrig J."/>
            <person name="Ruller R."/>
            <person name="Salamov A."/>
            <person name="Salih N.S."/>
            <person name="Samson R.A."/>
            <person name="Sandor E."/>
            <person name="Sanguinetti M."/>
            <person name="Schuetze T."/>
            <person name="Sepcic K."/>
            <person name="Shelest E."/>
            <person name="Sherlock G."/>
            <person name="Sophianopoulou V."/>
            <person name="Squina F.M."/>
            <person name="Sun H."/>
            <person name="Susca A."/>
            <person name="Todd R.B."/>
            <person name="Tsang A."/>
            <person name="Unkles S.E."/>
            <person name="van de Wiele N."/>
            <person name="van Rossen-Uffink D."/>
            <person name="Oliveira J.V."/>
            <person name="Vesth T.C."/>
            <person name="Visser J."/>
            <person name="Yu J.-H."/>
            <person name="Zhou M."/>
            <person name="Andersen M.R."/>
            <person name="Archer D.B."/>
            <person name="Baker S.E."/>
            <person name="Benoit I."/>
            <person name="Brakhage A.A."/>
            <person name="Braus G.H."/>
            <person name="Fischer R."/>
            <person name="Frisvad J.C."/>
            <person name="Goldman G.H."/>
            <person name="Houbraken J."/>
            <person name="Oakley B."/>
            <person name="Pocsi I."/>
            <person name="Scazzocchio C."/>
            <person name="Seiboth B."/>
            <person name="vanKuyk P.A."/>
            <person name="Wortman J."/>
            <person name="Dyer P.S."/>
            <person name="Grigoriev I.V."/>
        </authorList>
    </citation>
    <scope>NUCLEOTIDE SEQUENCE [LARGE SCALE GENOMIC DNA]</scope>
    <source>
        <strain evidence="7">CBS 593.65</strain>
    </source>
</reference>
<dbReference type="GeneID" id="63759611"/>
<dbReference type="SUPFAM" id="SSF47336">
    <property type="entry name" value="ACP-like"/>
    <property type="match status" value="1"/>
</dbReference>
<dbReference type="SMART" id="SM00823">
    <property type="entry name" value="PKS_PP"/>
    <property type="match status" value="1"/>
</dbReference>
<dbReference type="PANTHER" id="PTHR45527">
    <property type="entry name" value="NONRIBOSOMAL PEPTIDE SYNTHETASE"/>
    <property type="match status" value="1"/>
</dbReference>
<dbReference type="NCBIfam" id="TIGR01733">
    <property type="entry name" value="AA-adenyl-dom"/>
    <property type="match status" value="1"/>
</dbReference>
<dbReference type="PANTHER" id="PTHR45527:SF12">
    <property type="entry name" value="NONRIBOSOMAL PEPTIDE SYNTHETASE IVOA"/>
    <property type="match status" value="1"/>
</dbReference>
<evidence type="ECO:0000256" key="2">
    <source>
        <dbReference type="ARBA" id="ARBA00022553"/>
    </source>
</evidence>
<dbReference type="CDD" id="cd05918">
    <property type="entry name" value="A_NRPS_SidN3_like"/>
    <property type="match status" value="1"/>
</dbReference>
<keyword evidence="3" id="KW-0436">Ligase</keyword>
<dbReference type="SUPFAM" id="SSF56801">
    <property type="entry name" value="Acetyl-CoA synthetase-like"/>
    <property type="match status" value="1"/>
</dbReference>
<dbReference type="PROSITE" id="PS50075">
    <property type="entry name" value="CARRIER"/>
    <property type="match status" value="1"/>
</dbReference>